<proteinExistence type="predicted"/>
<feature type="region of interest" description="Disordered" evidence="1">
    <location>
        <begin position="1"/>
        <end position="59"/>
    </location>
</feature>
<sequence>MSALGSKPSFAAPRTNDHNADKAAIRHGTDSLMIAESDKQTNQMSRTLSQFRPPLVPKL</sequence>
<feature type="compositionally biased region" description="Polar residues" evidence="1">
    <location>
        <begin position="40"/>
        <end position="50"/>
    </location>
</feature>
<feature type="compositionally biased region" description="Basic and acidic residues" evidence="1">
    <location>
        <begin position="15"/>
        <end position="29"/>
    </location>
</feature>
<reference evidence="2 3" key="1">
    <citation type="submission" date="2017-05" db="EMBL/GenBank/DDBJ databases">
        <authorList>
            <person name="Song R."/>
            <person name="Chenine A.L."/>
            <person name="Ruprecht R.M."/>
        </authorList>
    </citation>
    <scope>NUCLEOTIDE SEQUENCE [LARGE SCALE GENOMIC DNA]</scope>
    <source>
        <strain evidence="2 3">CECT 8489</strain>
    </source>
</reference>
<gene>
    <name evidence="2" type="ORF">BOA8489_03636</name>
</gene>
<protein>
    <submittedName>
        <fullName evidence="2">Uncharacterized protein</fullName>
    </submittedName>
</protein>
<dbReference type="Proteomes" id="UP000201838">
    <property type="component" value="Unassembled WGS sequence"/>
</dbReference>
<dbReference type="AlphaFoldDB" id="A0A238J557"/>
<evidence type="ECO:0000256" key="1">
    <source>
        <dbReference type="SAM" id="MobiDB-lite"/>
    </source>
</evidence>
<accession>A0A238J557</accession>
<evidence type="ECO:0000313" key="2">
    <source>
        <dbReference type="EMBL" id="SMX25493.1"/>
    </source>
</evidence>
<organism evidence="2 3">
    <name type="scientific">Boseongicola aestuarii</name>
    <dbReference type="NCBI Taxonomy" id="1470561"/>
    <lineage>
        <taxon>Bacteria</taxon>
        <taxon>Pseudomonadati</taxon>
        <taxon>Pseudomonadota</taxon>
        <taxon>Alphaproteobacteria</taxon>
        <taxon>Rhodobacterales</taxon>
        <taxon>Paracoccaceae</taxon>
        <taxon>Boseongicola</taxon>
    </lineage>
</organism>
<evidence type="ECO:0000313" key="3">
    <source>
        <dbReference type="Proteomes" id="UP000201838"/>
    </source>
</evidence>
<name>A0A238J557_9RHOB</name>
<keyword evidence="3" id="KW-1185">Reference proteome</keyword>
<dbReference type="EMBL" id="FXXQ01000017">
    <property type="protein sequence ID" value="SMX25493.1"/>
    <property type="molecule type" value="Genomic_DNA"/>
</dbReference>